<feature type="region of interest" description="Disordered" evidence="1">
    <location>
        <begin position="135"/>
        <end position="207"/>
    </location>
</feature>
<feature type="compositionally biased region" description="Low complexity" evidence="1">
    <location>
        <begin position="139"/>
        <end position="180"/>
    </location>
</feature>
<feature type="compositionally biased region" description="Basic and acidic residues" evidence="1">
    <location>
        <begin position="305"/>
        <end position="320"/>
    </location>
</feature>
<evidence type="ECO:0000256" key="1">
    <source>
        <dbReference type="SAM" id="MobiDB-lite"/>
    </source>
</evidence>
<organism evidence="3 4">
    <name type="scientific">Plasmodium malariae</name>
    <dbReference type="NCBI Taxonomy" id="5858"/>
    <lineage>
        <taxon>Eukaryota</taxon>
        <taxon>Sar</taxon>
        <taxon>Alveolata</taxon>
        <taxon>Apicomplexa</taxon>
        <taxon>Aconoidasida</taxon>
        <taxon>Haemosporida</taxon>
        <taxon>Plasmodiidae</taxon>
        <taxon>Plasmodium</taxon>
        <taxon>Plasmodium (Plasmodium)</taxon>
    </lineage>
</organism>
<dbReference type="EMBL" id="LT594495">
    <property type="protein sequence ID" value="SBT70913.1"/>
    <property type="molecule type" value="Genomic_DNA"/>
</dbReference>
<dbReference type="Proteomes" id="UP000219799">
    <property type="component" value="Chromosome 7"/>
</dbReference>
<protein>
    <submittedName>
        <fullName evidence="3">Uncharacterized protein</fullName>
    </submittedName>
</protein>
<dbReference type="AlphaFoldDB" id="A0A1C3KBH6"/>
<keyword evidence="2" id="KW-0732">Signal</keyword>
<sequence length="623" mass="74125">MIYLELFFCIVLLLFNKNKYNVNNLNLKKKKNAHPNIGVQVSKRNGIKKYSYDKLTFLFFKNFKKWDENKTKKKERIYFERNGINVPQDIAMFGKTNVYYIRESIYNKDQNNLVPNEIDAQYIEELDDMEAVNDPLTRGSISTSGGSSTGDAQNTSSYVKEYSGSSSSGNSSSDSTSNSSIDEKSARSTGQRDLSHNSPDQKQDNRQNNIFSYLNKERDYITQVGNSPKVDVYERRYKADVKTINRIFENINEVNIQLLKDIKSIDEKEKIINKKVIEKVREDIKKYQETNEIMDMKGNIIKPSSENKNKGKTESKDKDNTSYTDMDEEEKNEVIKKLYMIDKKTDKYLEENVYFVLQSWLPDIRIDDTLIIIDNIEKFYNDFDISKYYEKFKEIKNRNFSYDLNSYEIENVPKNINDDTEIECEHIRSYNNTYNKLNYYNLKKYSYTYSTNDNMDTTFKKNEPMPPIVIINTKKNYMVQEWECKNFKNRQKRNKAHEFTRLQRAFRPFSYVDLSDISCIYRNNFLQLKMKLSHRKYVNDVYPYFVPINKNSNEQLFDFNGYKKNGDYAWSFFWHNFKYDPDTDYSFLNKNVKLNLTETKFEDVNKKKSIKIMKKISKERKGK</sequence>
<feature type="chain" id="PRO_5008677634" evidence="2">
    <location>
        <begin position="21"/>
        <end position="623"/>
    </location>
</feature>
<reference evidence="3 4" key="1">
    <citation type="submission" date="2016-06" db="EMBL/GenBank/DDBJ databases">
        <authorList>
            <consortium name="Pathogen Informatics"/>
        </authorList>
    </citation>
    <scope>NUCLEOTIDE SEQUENCE [LARGE SCALE GENOMIC DNA]</scope>
    <source>
        <strain evidence="3">PmlGA01</strain>
    </source>
</reference>
<proteinExistence type="predicted"/>
<evidence type="ECO:0000256" key="2">
    <source>
        <dbReference type="SAM" id="SignalP"/>
    </source>
</evidence>
<feature type="signal peptide" evidence="2">
    <location>
        <begin position="1"/>
        <end position="20"/>
    </location>
</feature>
<dbReference type="VEuPathDB" id="PlasmoDB:PmUG01_07025200"/>
<feature type="region of interest" description="Disordered" evidence="1">
    <location>
        <begin position="297"/>
        <end position="327"/>
    </location>
</feature>
<evidence type="ECO:0000313" key="4">
    <source>
        <dbReference type="Proteomes" id="UP000219799"/>
    </source>
</evidence>
<evidence type="ECO:0000313" key="3">
    <source>
        <dbReference type="EMBL" id="SBT70913.1"/>
    </source>
</evidence>
<gene>
    <name evidence="3" type="primary">PmlGA01_070016000</name>
    <name evidence="3" type="ORF">PMLGA01_070016000</name>
</gene>
<feature type="compositionally biased region" description="Basic and acidic residues" evidence="1">
    <location>
        <begin position="193"/>
        <end position="205"/>
    </location>
</feature>
<name>A0A1C3KBH6_PLAMA</name>
<accession>A0A1C3KBH6</accession>